<evidence type="ECO:0000259" key="1">
    <source>
        <dbReference type="Pfam" id="PF06568"/>
    </source>
</evidence>
<dbReference type="Pfam" id="PF06568">
    <property type="entry name" value="YjiS-like"/>
    <property type="match status" value="1"/>
</dbReference>
<feature type="domain" description="YjiS-like" evidence="1">
    <location>
        <begin position="26"/>
        <end position="61"/>
    </location>
</feature>
<name>A0A4R6WMS4_9PROT</name>
<comment type="caution">
    <text evidence="2">The sequence shown here is derived from an EMBL/GenBank/DDBJ whole genome shotgun (WGS) entry which is preliminary data.</text>
</comment>
<dbReference type="OrthoDB" id="8163716at2"/>
<proteinExistence type="predicted"/>
<evidence type="ECO:0000313" key="2">
    <source>
        <dbReference type="EMBL" id="TDQ82292.1"/>
    </source>
</evidence>
<dbReference type="EMBL" id="SNYW01000008">
    <property type="protein sequence ID" value="TDQ82292.1"/>
    <property type="molecule type" value="Genomic_DNA"/>
</dbReference>
<evidence type="ECO:0000313" key="3">
    <source>
        <dbReference type="Proteomes" id="UP000295783"/>
    </source>
</evidence>
<reference evidence="2 3" key="1">
    <citation type="submission" date="2019-03" db="EMBL/GenBank/DDBJ databases">
        <title>Genomic Encyclopedia of Type Strains, Phase III (KMG-III): the genomes of soil and plant-associated and newly described type strains.</title>
        <authorList>
            <person name="Whitman W."/>
        </authorList>
    </citation>
    <scope>NUCLEOTIDE SEQUENCE [LARGE SCALE GENOMIC DNA]</scope>
    <source>
        <strain evidence="2 3">CGMCC 1.7660</strain>
    </source>
</reference>
<accession>A0A4R6WMS4</accession>
<dbReference type="AlphaFoldDB" id="A0A4R6WMS4"/>
<dbReference type="Proteomes" id="UP000295783">
    <property type="component" value="Unassembled WGS sequence"/>
</dbReference>
<gene>
    <name evidence="2" type="ORF">A8950_2114</name>
</gene>
<organism evidence="2 3">
    <name type="scientific">Dongia mobilis</name>
    <dbReference type="NCBI Taxonomy" id="578943"/>
    <lineage>
        <taxon>Bacteria</taxon>
        <taxon>Pseudomonadati</taxon>
        <taxon>Pseudomonadota</taxon>
        <taxon>Alphaproteobacteria</taxon>
        <taxon>Rhodospirillales</taxon>
        <taxon>Dongiaceae</taxon>
        <taxon>Dongia</taxon>
    </lineage>
</organism>
<dbReference type="RefSeq" id="WP_133613582.1">
    <property type="nucleotide sequence ID" value="NZ_SNYW01000008.1"/>
</dbReference>
<dbReference type="InterPro" id="IPR009506">
    <property type="entry name" value="YjiS-like"/>
</dbReference>
<keyword evidence="3" id="KW-1185">Reference proteome</keyword>
<protein>
    <submittedName>
        <fullName evidence="2">Uncharacterized protein DUF1127</fullName>
    </submittedName>
</protein>
<sequence>MTELVQGKSRLAAAAAAAQPYLWRLLWRRWRQWRDARLTRRALEHLDARMLKDIGIERWEIDSRARQLADRRSGWWRS</sequence>